<dbReference type="PRINTS" id="PR00462">
    <property type="entry name" value="LIGNINASE"/>
</dbReference>
<dbReference type="Proteomes" id="UP001219525">
    <property type="component" value="Unassembled WGS sequence"/>
</dbReference>
<reference evidence="16" key="1">
    <citation type="submission" date="2023-03" db="EMBL/GenBank/DDBJ databases">
        <title>Massive genome expansion in bonnet fungi (Mycena s.s.) driven by repeated elements and novel gene families across ecological guilds.</title>
        <authorList>
            <consortium name="Lawrence Berkeley National Laboratory"/>
            <person name="Harder C.B."/>
            <person name="Miyauchi S."/>
            <person name="Viragh M."/>
            <person name="Kuo A."/>
            <person name="Thoen E."/>
            <person name="Andreopoulos B."/>
            <person name="Lu D."/>
            <person name="Skrede I."/>
            <person name="Drula E."/>
            <person name="Henrissat B."/>
            <person name="Morin E."/>
            <person name="Kohler A."/>
            <person name="Barry K."/>
            <person name="LaButti K."/>
            <person name="Morin E."/>
            <person name="Salamov A."/>
            <person name="Lipzen A."/>
            <person name="Mereny Z."/>
            <person name="Hegedus B."/>
            <person name="Baldrian P."/>
            <person name="Stursova M."/>
            <person name="Weitz H."/>
            <person name="Taylor A."/>
            <person name="Grigoriev I.V."/>
            <person name="Nagy L.G."/>
            <person name="Martin F."/>
            <person name="Kauserud H."/>
        </authorList>
    </citation>
    <scope>NUCLEOTIDE SEQUENCE</scope>
    <source>
        <strain evidence="16">9144</strain>
    </source>
</reference>
<evidence type="ECO:0000256" key="11">
    <source>
        <dbReference type="PIRSR" id="PIRSR601621-3"/>
    </source>
</evidence>
<feature type="compositionally biased region" description="Gly residues" evidence="14">
    <location>
        <begin position="336"/>
        <end position="350"/>
    </location>
</feature>
<feature type="active site" description="Proton acceptor" evidence="9">
    <location>
        <position position="95"/>
    </location>
</feature>
<feature type="domain" description="Plant heme peroxidase family profile" evidence="15">
    <location>
        <begin position="85"/>
        <end position="282"/>
    </location>
</feature>
<feature type="disulfide bond" evidence="12">
    <location>
        <begin position="82"/>
        <end position="166"/>
    </location>
</feature>
<dbReference type="GO" id="GO:0046872">
    <property type="term" value="F:metal ion binding"/>
    <property type="evidence" value="ECO:0007669"/>
    <property type="project" value="UniProtKB-UniRule"/>
</dbReference>
<feature type="binding site" evidence="10">
    <location>
        <position position="113"/>
    </location>
    <ligand>
        <name>Ca(2+)</name>
        <dbReference type="ChEBI" id="CHEBI:29108"/>
        <label>1</label>
    </ligand>
</feature>
<evidence type="ECO:0000256" key="2">
    <source>
        <dbReference type="ARBA" id="ARBA00022525"/>
    </source>
</evidence>
<protein>
    <recommendedName>
        <fullName evidence="13">Peroxidase</fullName>
        <ecNumber evidence="13">1.11.1.-</ecNumber>
    </recommendedName>
</protein>
<evidence type="ECO:0000256" key="4">
    <source>
        <dbReference type="ARBA" id="ARBA00022617"/>
    </source>
</evidence>
<keyword evidence="3 13" id="KW-0575">Peroxidase</keyword>
<sequence length="385" mass="39634">MRSFLSLVVLVLLGTTIQATPAPQVVPQKGGPSGGGGGGTDDPGAGSTGNGIPNVTDAQNAVCVPWYAVRDAIMGGLFQGRCTDIARAAIRLAFHDAGTFSLNLQENALPNGGPDGSIMTDPNEVMRSENNGLQQIVSLLNPIAAEFGVSPADTLQLAGILGVLACPGGPKINFWVGRPAPRNIAPMGLLPSPEGAVPDLIARFADMGLTVRDMIALIGAHTTGKQQFVNPAQANSTFDTTVDIWDTRFYTQTQAAAVEPGTLKLDSDVYFSTNASTAAEFSRFIGGQDLWTTDYAAAHEQMSILGLSTSQLTSCTEILPLSIDLSTVIDAPATGKNGGSGGGGGGGSGSGSNKPVTDPPVDPVKLEAAIQEFRSIWLVPGTVTT</sequence>
<dbReference type="InterPro" id="IPR001621">
    <property type="entry name" value="Ligninase"/>
</dbReference>
<evidence type="ECO:0000256" key="1">
    <source>
        <dbReference type="ARBA" id="ARBA00006089"/>
    </source>
</evidence>
<organism evidence="16 17">
    <name type="scientific">Mycena pura</name>
    <dbReference type="NCBI Taxonomy" id="153505"/>
    <lineage>
        <taxon>Eukaryota</taxon>
        <taxon>Fungi</taxon>
        <taxon>Dikarya</taxon>
        <taxon>Basidiomycota</taxon>
        <taxon>Agaricomycotina</taxon>
        <taxon>Agaricomycetes</taxon>
        <taxon>Agaricomycetidae</taxon>
        <taxon>Agaricales</taxon>
        <taxon>Marasmiineae</taxon>
        <taxon>Mycenaceae</taxon>
        <taxon>Mycena</taxon>
    </lineage>
</organism>
<keyword evidence="7 10" id="KW-0408">Iron</keyword>
<evidence type="ECO:0000256" key="3">
    <source>
        <dbReference type="ARBA" id="ARBA00022559"/>
    </source>
</evidence>
<dbReference type="InterPro" id="IPR044831">
    <property type="entry name" value="Ccp1-like"/>
</dbReference>
<dbReference type="GO" id="GO:0042744">
    <property type="term" value="P:hydrogen peroxide catabolic process"/>
    <property type="evidence" value="ECO:0007669"/>
    <property type="project" value="TreeGrafter"/>
</dbReference>
<dbReference type="GO" id="GO:0004601">
    <property type="term" value="F:peroxidase activity"/>
    <property type="evidence" value="ECO:0007669"/>
    <property type="project" value="UniProtKB-KW"/>
</dbReference>
<evidence type="ECO:0000256" key="9">
    <source>
        <dbReference type="PIRSR" id="PIRSR601621-1"/>
    </source>
</evidence>
<keyword evidence="6 13" id="KW-0560">Oxidoreductase</keyword>
<evidence type="ECO:0000256" key="10">
    <source>
        <dbReference type="PIRSR" id="PIRSR601621-2"/>
    </source>
</evidence>
<feature type="region of interest" description="Disordered" evidence="14">
    <location>
        <begin position="334"/>
        <end position="362"/>
    </location>
</feature>
<keyword evidence="13" id="KW-0732">Signal</keyword>
<feature type="signal peptide" evidence="13">
    <location>
        <begin position="1"/>
        <end position="19"/>
    </location>
</feature>
<dbReference type="EC" id="1.11.1.-" evidence="13"/>
<feature type="binding site" evidence="10">
    <location>
        <position position="246"/>
    </location>
    <ligand>
        <name>Ca(2+)</name>
        <dbReference type="ChEBI" id="CHEBI:29108"/>
        <label>2</label>
    </ligand>
</feature>
<evidence type="ECO:0000256" key="8">
    <source>
        <dbReference type="ARBA" id="ARBA00023180"/>
    </source>
</evidence>
<evidence type="ECO:0000256" key="14">
    <source>
        <dbReference type="SAM" id="MobiDB-lite"/>
    </source>
</evidence>
<dbReference type="InterPro" id="IPR019794">
    <property type="entry name" value="Peroxidases_AS"/>
</dbReference>
<keyword evidence="2" id="KW-0964">Secreted</keyword>
<dbReference type="InterPro" id="IPR002016">
    <property type="entry name" value="Haem_peroxidase"/>
</dbReference>
<dbReference type="AlphaFoldDB" id="A0AAD6VBK9"/>
<keyword evidence="12" id="KW-1015">Disulfide bond</keyword>
<dbReference type="GO" id="GO:0034599">
    <property type="term" value="P:cellular response to oxidative stress"/>
    <property type="evidence" value="ECO:0007669"/>
    <property type="project" value="InterPro"/>
</dbReference>
<dbReference type="InterPro" id="IPR010255">
    <property type="entry name" value="Haem_peroxidase_sf"/>
</dbReference>
<keyword evidence="8" id="KW-0325">Glycoprotein</keyword>
<feature type="binding site" evidence="10">
    <location>
        <position position="241"/>
    </location>
    <ligand>
        <name>Ca(2+)</name>
        <dbReference type="ChEBI" id="CHEBI:29108"/>
        <label>2</label>
    </ligand>
</feature>
<comment type="caution">
    <text evidence="16">The sequence shown here is derived from an EMBL/GenBank/DDBJ whole genome shotgun (WGS) entry which is preliminary data.</text>
</comment>
<name>A0AAD6VBK9_9AGAR</name>
<evidence type="ECO:0000256" key="6">
    <source>
        <dbReference type="ARBA" id="ARBA00023002"/>
    </source>
</evidence>
<dbReference type="GO" id="GO:0020037">
    <property type="term" value="F:heme binding"/>
    <property type="evidence" value="ECO:0007669"/>
    <property type="project" value="UniProtKB-UniRule"/>
</dbReference>
<keyword evidence="5 10" id="KW-0479">Metal-binding</keyword>
<evidence type="ECO:0000259" key="15">
    <source>
        <dbReference type="PROSITE" id="PS50873"/>
    </source>
</evidence>
<keyword evidence="4 10" id="KW-0349">Heme</keyword>
<feature type="disulfide bond" evidence="12">
    <location>
        <begin position="63"/>
        <end position="315"/>
    </location>
</feature>
<comment type="similarity">
    <text evidence="1 13">Belongs to the peroxidase family. Ligninase subfamily.</text>
</comment>
<gene>
    <name evidence="16" type="ORF">GGX14DRAFT_698616</name>
</gene>
<evidence type="ECO:0000313" key="16">
    <source>
        <dbReference type="EMBL" id="KAJ7204994.1"/>
    </source>
</evidence>
<dbReference type="PANTHER" id="PTHR31356:SF66">
    <property type="entry name" value="CATALASE-PEROXIDASE"/>
    <property type="match status" value="1"/>
</dbReference>
<evidence type="ECO:0000256" key="5">
    <source>
        <dbReference type="ARBA" id="ARBA00022723"/>
    </source>
</evidence>
<dbReference type="Gene3D" id="1.10.520.10">
    <property type="match status" value="1"/>
</dbReference>
<evidence type="ECO:0000256" key="12">
    <source>
        <dbReference type="PIRSR" id="PIRSR601621-4"/>
    </source>
</evidence>
<feature type="region of interest" description="Disordered" evidence="14">
    <location>
        <begin position="22"/>
        <end position="52"/>
    </location>
</feature>
<dbReference type="PROSITE" id="PS50873">
    <property type="entry name" value="PEROXIDASE_4"/>
    <property type="match status" value="1"/>
</dbReference>
<comment type="cofactor">
    <cofactor evidence="10">
        <name>heme b</name>
        <dbReference type="ChEBI" id="CHEBI:60344"/>
    </cofactor>
    <text evidence="10">Binds 1 heme b (iron(II)-protoporphyrin IX) group per subunit.</text>
</comment>
<dbReference type="EMBL" id="JARJCW010000045">
    <property type="protein sequence ID" value="KAJ7204994.1"/>
    <property type="molecule type" value="Genomic_DNA"/>
</dbReference>
<accession>A0AAD6VBK9</accession>
<feature type="binding site" evidence="10">
    <location>
        <position position="239"/>
    </location>
    <ligand>
        <name>Ca(2+)</name>
        <dbReference type="ChEBI" id="CHEBI:29108"/>
        <label>2</label>
    </ligand>
</feature>
<dbReference type="Pfam" id="PF00141">
    <property type="entry name" value="peroxidase"/>
    <property type="match status" value="1"/>
</dbReference>
<dbReference type="GO" id="GO:0000302">
    <property type="term" value="P:response to reactive oxygen species"/>
    <property type="evidence" value="ECO:0007669"/>
    <property type="project" value="TreeGrafter"/>
</dbReference>
<feature type="chain" id="PRO_5041778073" description="Peroxidase" evidence="13">
    <location>
        <begin position="20"/>
        <end position="385"/>
    </location>
</feature>
<comment type="cofactor">
    <cofactor evidence="10 13">
        <name>Ca(2+)</name>
        <dbReference type="ChEBI" id="CHEBI:29108"/>
    </cofactor>
    <text evidence="10 13">Binds 2 calcium ions per subunit.</text>
</comment>
<evidence type="ECO:0000256" key="13">
    <source>
        <dbReference type="RuleBase" id="RU363051"/>
    </source>
</evidence>
<feature type="binding site" evidence="10">
    <location>
        <position position="222"/>
    </location>
    <ligand>
        <name>Ca(2+)</name>
        <dbReference type="ChEBI" id="CHEBI:29108"/>
        <label>2</label>
    </ligand>
</feature>
<dbReference type="PRINTS" id="PR00458">
    <property type="entry name" value="PEROXIDASE"/>
</dbReference>
<dbReference type="PANTHER" id="PTHR31356">
    <property type="entry name" value="THYLAKOID LUMENAL 29 KDA PROTEIN, CHLOROPLASTIC-RELATED"/>
    <property type="match status" value="1"/>
</dbReference>
<feature type="site" description="Transition state stabilizer" evidence="11">
    <location>
        <position position="91"/>
    </location>
</feature>
<evidence type="ECO:0000256" key="7">
    <source>
        <dbReference type="ARBA" id="ARBA00023004"/>
    </source>
</evidence>
<feature type="binding site" evidence="10">
    <location>
        <position position="117"/>
    </location>
    <ligand>
        <name>Ca(2+)</name>
        <dbReference type="ChEBI" id="CHEBI:29108"/>
        <label>1</label>
    </ligand>
</feature>
<feature type="binding site" evidence="10">
    <location>
        <position position="115"/>
    </location>
    <ligand>
        <name>Ca(2+)</name>
        <dbReference type="ChEBI" id="CHEBI:29108"/>
        <label>1</label>
    </ligand>
</feature>
<keyword evidence="10 13" id="KW-0106">Calcium</keyword>
<dbReference type="Gene3D" id="1.10.420.10">
    <property type="entry name" value="Peroxidase, domain 2"/>
    <property type="match status" value="1"/>
</dbReference>
<proteinExistence type="inferred from homology"/>
<feature type="binding site" description="axial binding residue" evidence="10">
    <location>
        <position position="221"/>
    </location>
    <ligand>
        <name>heme b</name>
        <dbReference type="ChEBI" id="CHEBI:60344"/>
    </ligand>
    <ligandPart>
        <name>Fe</name>
        <dbReference type="ChEBI" id="CHEBI:18248"/>
    </ligandPart>
</feature>
<evidence type="ECO:0000313" key="17">
    <source>
        <dbReference type="Proteomes" id="UP001219525"/>
    </source>
</evidence>
<dbReference type="SUPFAM" id="SSF48113">
    <property type="entry name" value="Heme-dependent peroxidases"/>
    <property type="match status" value="1"/>
</dbReference>
<keyword evidence="17" id="KW-1185">Reference proteome</keyword>
<feature type="binding site" evidence="10">
    <location>
        <position position="96"/>
    </location>
    <ligand>
        <name>Ca(2+)</name>
        <dbReference type="ChEBI" id="CHEBI:29108"/>
        <label>1</label>
    </ligand>
</feature>
<dbReference type="PROSITE" id="PS00436">
    <property type="entry name" value="PEROXIDASE_2"/>
    <property type="match status" value="1"/>
</dbReference>
<feature type="compositionally biased region" description="Gly residues" evidence="14">
    <location>
        <begin position="31"/>
        <end position="49"/>
    </location>
</feature>